<evidence type="ECO:0000256" key="1">
    <source>
        <dbReference type="SAM" id="Phobius"/>
    </source>
</evidence>
<keyword evidence="1" id="KW-0472">Membrane</keyword>
<sequence length="438" mass="47445">MVSLDTFPARSSSNKRAAAASSDESNSVIFAHIAFILCICMQRFGLLVGTGQIFFSLFGFFALVAWGWWVGLVRLRGPQTLAFGLVVIWFLVSAVAAAESPDRGVETSPASLAMVLVTNSIFLFGPSTRFSNEAVLPTFLFYVRLCAVLAIVQIALQFGGIRIFSFKDAIPALDPVLVESAYNQNAVEFYGSLNRRANGFFPMEPGALSQLLAIGVIVDVFLLRRFSYLPLYAISYVLTRSGSGLLVLAVSLGVYPLIAPLKSLRVIAIGATAVLIVGTAYLVAPEPFDPIVNRLDEFSSTKSSGYARYVAQLQTWNYLFQTDRVLIGSGPGGLERSPAYFGGSGNPVLKLVADYGIIGLIVFLFYLLLSIFRKDNSMLALTMLACYQLGGGNLAMAPFLIMMAMLCVWSQPPSAGLRSIRRPASVQRMQSSPAPIIE</sequence>
<accession>A0A5S4YE93</accession>
<feature type="transmembrane region" description="Helical" evidence="1">
    <location>
        <begin position="81"/>
        <end position="98"/>
    </location>
</feature>
<proteinExistence type="predicted"/>
<dbReference type="RefSeq" id="WP_148744793.1">
    <property type="nucleotide sequence ID" value="NZ_VSTH01000172.1"/>
</dbReference>
<keyword evidence="3" id="KW-1185">Reference proteome</keyword>
<name>A0A5S4YE93_9BRAD</name>
<feature type="transmembrane region" description="Helical" evidence="1">
    <location>
        <begin position="384"/>
        <end position="411"/>
    </location>
</feature>
<comment type="caution">
    <text evidence="2">The sequence shown here is derived from an EMBL/GenBank/DDBJ whole genome shotgun (WGS) entry which is preliminary data.</text>
</comment>
<protein>
    <submittedName>
        <fullName evidence="2">Uncharacterized protein</fullName>
    </submittedName>
</protein>
<keyword evidence="1" id="KW-1133">Transmembrane helix</keyword>
<feature type="transmembrane region" description="Helical" evidence="1">
    <location>
        <begin position="110"/>
        <end position="127"/>
    </location>
</feature>
<feature type="transmembrane region" description="Helical" evidence="1">
    <location>
        <begin position="229"/>
        <end position="254"/>
    </location>
</feature>
<dbReference type="EMBL" id="VSTH01000172">
    <property type="protein sequence ID" value="TYO61595.1"/>
    <property type="molecule type" value="Genomic_DNA"/>
</dbReference>
<gene>
    <name evidence="2" type="ORF">FXV83_37500</name>
</gene>
<dbReference type="AlphaFoldDB" id="A0A5S4YE93"/>
<organism evidence="2 3">
    <name type="scientific">Bradyrhizobium hipponense</name>
    <dbReference type="NCBI Taxonomy" id="2605638"/>
    <lineage>
        <taxon>Bacteria</taxon>
        <taxon>Pseudomonadati</taxon>
        <taxon>Pseudomonadota</taxon>
        <taxon>Alphaproteobacteria</taxon>
        <taxon>Hyphomicrobiales</taxon>
        <taxon>Nitrobacteraceae</taxon>
        <taxon>Bradyrhizobium</taxon>
    </lineage>
</organism>
<evidence type="ECO:0000313" key="3">
    <source>
        <dbReference type="Proteomes" id="UP000324797"/>
    </source>
</evidence>
<feature type="transmembrane region" description="Helical" evidence="1">
    <location>
        <begin position="352"/>
        <end position="372"/>
    </location>
</feature>
<feature type="transmembrane region" description="Helical" evidence="1">
    <location>
        <begin position="139"/>
        <end position="158"/>
    </location>
</feature>
<dbReference type="Proteomes" id="UP000324797">
    <property type="component" value="Unassembled WGS sequence"/>
</dbReference>
<keyword evidence="1" id="KW-0812">Transmembrane</keyword>
<feature type="transmembrane region" description="Helical" evidence="1">
    <location>
        <begin position="53"/>
        <end position="69"/>
    </location>
</feature>
<feature type="transmembrane region" description="Helical" evidence="1">
    <location>
        <begin position="29"/>
        <end position="46"/>
    </location>
</feature>
<evidence type="ECO:0000313" key="2">
    <source>
        <dbReference type="EMBL" id="TYO61595.1"/>
    </source>
</evidence>
<reference evidence="2 3" key="1">
    <citation type="submission" date="2019-08" db="EMBL/GenBank/DDBJ databases">
        <title>Bradyrhizobium hipponensis sp. nov., a rhizobium isolated from a Lupinus angustifolius root nodule in Tunisia.</title>
        <authorList>
            <person name="Off K."/>
            <person name="Rejili M."/>
            <person name="Mars M."/>
            <person name="Brachmann A."/>
            <person name="Marin M."/>
        </authorList>
    </citation>
    <scope>NUCLEOTIDE SEQUENCE [LARGE SCALE GENOMIC DNA]</scope>
    <source>
        <strain evidence="3">aSej3</strain>
    </source>
</reference>
<feature type="transmembrane region" description="Helical" evidence="1">
    <location>
        <begin position="266"/>
        <end position="284"/>
    </location>
</feature>